<keyword evidence="2" id="KW-1185">Reference proteome</keyword>
<dbReference type="AlphaFoldDB" id="A0A3P7RQJ9"/>
<dbReference type="Proteomes" id="UP000281553">
    <property type="component" value="Unassembled WGS sequence"/>
</dbReference>
<evidence type="ECO:0000313" key="1">
    <source>
        <dbReference type="EMBL" id="VDN43089.1"/>
    </source>
</evidence>
<accession>A0A3P7RQJ9</accession>
<evidence type="ECO:0000313" key="2">
    <source>
        <dbReference type="Proteomes" id="UP000281553"/>
    </source>
</evidence>
<sequence length="69" mass="7844">MLADALFASSERLLVEQQETYAYLYAYAAVTLEEIDPDTERRLSSDRSRVAEACKEVLEASRICRHVSC</sequence>
<name>A0A3P7RQJ9_DIBLA</name>
<gene>
    <name evidence="1" type="ORF">DILT_LOCUS18990</name>
</gene>
<protein>
    <submittedName>
        <fullName evidence="1">Uncharacterized protein</fullName>
    </submittedName>
</protein>
<organism evidence="1 2">
    <name type="scientific">Dibothriocephalus latus</name>
    <name type="common">Fish tapeworm</name>
    <name type="synonym">Diphyllobothrium latum</name>
    <dbReference type="NCBI Taxonomy" id="60516"/>
    <lineage>
        <taxon>Eukaryota</taxon>
        <taxon>Metazoa</taxon>
        <taxon>Spiralia</taxon>
        <taxon>Lophotrochozoa</taxon>
        <taxon>Platyhelminthes</taxon>
        <taxon>Cestoda</taxon>
        <taxon>Eucestoda</taxon>
        <taxon>Diphyllobothriidea</taxon>
        <taxon>Diphyllobothriidae</taxon>
        <taxon>Dibothriocephalus</taxon>
    </lineage>
</organism>
<reference evidence="1 2" key="1">
    <citation type="submission" date="2018-11" db="EMBL/GenBank/DDBJ databases">
        <authorList>
            <consortium name="Pathogen Informatics"/>
        </authorList>
    </citation>
    <scope>NUCLEOTIDE SEQUENCE [LARGE SCALE GENOMIC DNA]</scope>
</reference>
<proteinExistence type="predicted"/>
<dbReference type="EMBL" id="UYRU01106679">
    <property type="protein sequence ID" value="VDN43089.1"/>
    <property type="molecule type" value="Genomic_DNA"/>
</dbReference>